<dbReference type="Gene3D" id="1.10.8.100">
    <property type="entry name" value="Ribosomal RNA adenine dimethylase-like, domain 2"/>
    <property type="match status" value="1"/>
</dbReference>
<dbReference type="GeneID" id="7271966"/>
<feature type="binding site" evidence="7 8">
    <location>
        <position position="55"/>
    </location>
    <ligand>
        <name>S-adenosyl-L-methionine</name>
        <dbReference type="ChEBI" id="CHEBI:59789"/>
    </ligand>
</feature>
<dbReference type="GO" id="GO:0003723">
    <property type="term" value="F:RNA binding"/>
    <property type="evidence" value="ECO:0007669"/>
    <property type="project" value="UniProtKB-UniRule"/>
</dbReference>
<dbReference type="EC" id="2.1.1.-" evidence="7"/>
<dbReference type="OrthoDB" id="9883at2157"/>
<evidence type="ECO:0000256" key="8">
    <source>
        <dbReference type="PROSITE-ProRule" id="PRU01026"/>
    </source>
</evidence>
<dbReference type="InterPro" id="IPR020598">
    <property type="entry name" value="rRNA_Ade_methylase_Trfase_N"/>
</dbReference>
<evidence type="ECO:0000256" key="5">
    <source>
        <dbReference type="ARBA" id="ARBA00022691"/>
    </source>
</evidence>
<gene>
    <name evidence="7" type="primary">rsmA</name>
    <name evidence="7" type="synonym">ksgA</name>
    <name evidence="10" type="ordered locus">Mpal_0550</name>
</gene>
<sequence length="262" mass="28485">MKAPRDQHFLVDQRAIDRIIECAGVDGKSVLEIGPGEGVLTRALLDAGATVSAIEVDRTLIAHLTDRFVDEIRSGFLTLIEGDAARCPFPPFEVMVANLPYSISSPITFRLLDTDFSSAVLMYQREFAARMAAPVGTSGCGRLSVMVQTYALVEECFTLSPFSFNPPPAVDSMVVRIRPYGPIFPITDRSVYAAVVRILFSQRRKTVRNGLKGGIGIYGKPAIAGVIEALPEEILGARPQTLYLEDYATIANLVSERSGLST</sequence>
<feature type="binding site" evidence="7 8">
    <location>
        <position position="83"/>
    </location>
    <ligand>
        <name>S-adenosyl-L-methionine</name>
        <dbReference type="ChEBI" id="CHEBI:59789"/>
    </ligand>
</feature>
<name>B8GEV6_METPE</name>
<feature type="domain" description="Ribosomal RNA adenine methylase transferase N-terminal" evidence="9">
    <location>
        <begin position="15"/>
        <end position="181"/>
    </location>
</feature>
<dbReference type="InterPro" id="IPR023165">
    <property type="entry name" value="rRNA_Ade_diMease-like_C"/>
</dbReference>
<dbReference type="STRING" id="521011.Mpal_0550"/>
<comment type="similarity">
    <text evidence="7">Belongs to the class I-like SAM-binding methyltransferase superfamily. rRNA adenine N(6)-methyltransferase family. RsmA subfamily.</text>
</comment>
<keyword evidence="11" id="KW-1185">Reference proteome</keyword>
<evidence type="ECO:0000256" key="6">
    <source>
        <dbReference type="ARBA" id="ARBA00022884"/>
    </source>
</evidence>
<dbReference type="PANTHER" id="PTHR11727:SF7">
    <property type="entry name" value="DIMETHYLADENOSINE TRANSFERASE-RELATED"/>
    <property type="match status" value="1"/>
</dbReference>
<evidence type="ECO:0000256" key="1">
    <source>
        <dbReference type="ARBA" id="ARBA00022490"/>
    </source>
</evidence>
<dbReference type="Proteomes" id="UP000002457">
    <property type="component" value="Chromosome"/>
</dbReference>
<dbReference type="CDD" id="cd02440">
    <property type="entry name" value="AdoMet_MTases"/>
    <property type="match status" value="1"/>
</dbReference>
<comment type="subcellular location">
    <subcellularLocation>
        <location evidence="7">Cytoplasm</location>
    </subcellularLocation>
</comment>
<organism evidence="10 11">
    <name type="scientific">Methanosphaerula palustris (strain ATCC BAA-1556 / DSM 19958 / E1-9c)</name>
    <dbReference type="NCBI Taxonomy" id="521011"/>
    <lineage>
        <taxon>Archaea</taxon>
        <taxon>Methanobacteriati</taxon>
        <taxon>Methanobacteriota</taxon>
        <taxon>Stenosarchaea group</taxon>
        <taxon>Methanomicrobia</taxon>
        <taxon>Methanomicrobiales</taxon>
        <taxon>Methanoregulaceae</taxon>
        <taxon>Methanosphaerula</taxon>
    </lineage>
</organism>
<comment type="function">
    <text evidence="7">Specifically dimethylates two adjacent adenosines in the loop of a conserved hairpin near the 3'-end of 16S rRNA in the 30S particle. May play a critical role in biogenesis of 30S subunits.</text>
</comment>
<dbReference type="KEGG" id="mpl:Mpal_0550"/>
<evidence type="ECO:0000256" key="4">
    <source>
        <dbReference type="ARBA" id="ARBA00022679"/>
    </source>
</evidence>
<evidence type="ECO:0000259" key="9">
    <source>
        <dbReference type="SMART" id="SM00650"/>
    </source>
</evidence>
<dbReference type="InterPro" id="IPR001737">
    <property type="entry name" value="KsgA/Erm"/>
</dbReference>
<feature type="binding site" evidence="7 8">
    <location>
        <position position="98"/>
    </location>
    <ligand>
        <name>S-adenosyl-L-methionine</name>
        <dbReference type="ChEBI" id="CHEBI:59789"/>
    </ligand>
</feature>
<dbReference type="AlphaFoldDB" id="B8GEV6"/>
<dbReference type="PANTHER" id="PTHR11727">
    <property type="entry name" value="DIMETHYLADENOSINE TRANSFERASE"/>
    <property type="match status" value="1"/>
</dbReference>
<dbReference type="SMART" id="SM00650">
    <property type="entry name" value="rADc"/>
    <property type="match status" value="1"/>
</dbReference>
<dbReference type="HOGENOM" id="CLU_041220_0_2_2"/>
<keyword evidence="6 7" id="KW-0694">RNA-binding</keyword>
<dbReference type="PROSITE" id="PS01131">
    <property type="entry name" value="RRNA_A_DIMETH"/>
    <property type="match status" value="1"/>
</dbReference>
<reference evidence="10 11" key="1">
    <citation type="journal article" date="2015" name="Genome Announc.">
        <title>Complete Genome Sequence of Methanosphaerula palustris E1-9CT, a Hydrogenotrophic Methanogen Isolated from a Minerotrophic Fen Peatland.</title>
        <authorList>
            <person name="Cadillo-Quiroz H."/>
            <person name="Browne P."/>
            <person name="Kyrpides N."/>
            <person name="Woyke T."/>
            <person name="Goodwin L."/>
            <person name="Detter C."/>
            <person name="Yavitt J.B."/>
            <person name="Zinder S.H."/>
        </authorList>
    </citation>
    <scope>NUCLEOTIDE SEQUENCE [LARGE SCALE GENOMIC DNA]</scope>
    <source>
        <strain evidence="11">ATCC BAA-1556 / DSM 19958 / E1-9c</strain>
    </source>
</reference>
<evidence type="ECO:0000313" key="10">
    <source>
        <dbReference type="EMBL" id="ACL15923.1"/>
    </source>
</evidence>
<keyword evidence="2 7" id="KW-0698">rRNA processing</keyword>
<protein>
    <recommendedName>
        <fullName evidence="7">Probable ribosomal RNA small subunit methyltransferase A</fullName>
        <ecNumber evidence="7">2.1.1.-</ecNumber>
    </recommendedName>
    <alternativeName>
        <fullName evidence="7">16S rRNA dimethyladenosine transferase</fullName>
    </alternativeName>
    <alternativeName>
        <fullName evidence="7">16S rRNA dimethylase</fullName>
    </alternativeName>
    <alternativeName>
        <fullName evidence="7">S-adenosylmethionine-6-N',N'-adenosyl(rRNA) dimethyltransferase</fullName>
    </alternativeName>
</protein>
<accession>B8GEV6</accession>
<feature type="binding site" evidence="7 8">
    <location>
        <position position="34"/>
    </location>
    <ligand>
        <name>S-adenosyl-L-methionine</name>
        <dbReference type="ChEBI" id="CHEBI:59789"/>
    </ligand>
</feature>
<evidence type="ECO:0000256" key="7">
    <source>
        <dbReference type="HAMAP-Rule" id="MF_00607"/>
    </source>
</evidence>
<dbReference type="EMBL" id="CP001338">
    <property type="protein sequence ID" value="ACL15923.1"/>
    <property type="molecule type" value="Genomic_DNA"/>
</dbReference>
<keyword evidence="1 7" id="KW-0963">Cytoplasm</keyword>
<dbReference type="RefSeq" id="WP_012617242.1">
    <property type="nucleotide sequence ID" value="NC_011832.1"/>
</dbReference>
<dbReference type="HAMAP" id="MF_00607">
    <property type="entry name" value="16SrRNA_methyltr_A"/>
    <property type="match status" value="1"/>
</dbReference>
<dbReference type="SUPFAM" id="SSF53335">
    <property type="entry name" value="S-adenosyl-L-methionine-dependent methyltransferases"/>
    <property type="match status" value="1"/>
</dbReference>
<dbReference type="eggNOG" id="arCOG04131">
    <property type="taxonomic scope" value="Archaea"/>
</dbReference>
<dbReference type="NCBIfam" id="TIGR00755">
    <property type="entry name" value="ksgA"/>
    <property type="match status" value="1"/>
</dbReference>
<feature type="binding site" evidence="7 8">
    <location>
        <position position="8"/>
    </location>
    <ligand>
        <name>S-adenosyl-L-methionine</name>
        <dbReference type="ChEBI" id="CHEBI:59789"/>
    </ligand>
</feature>
<dbReference type="GO" id="GO:0000179">
    <property type="term" value="F:rRNA (adenine-N6,N6-)-dimethyltransferase activity"/>
    <property type="evidence" value="ECO:0007669"/>
    <property type="project" value="UniProtKB-UniRule"/>
</dbReference>
<dbReference type="InterPro" id="IPR011530">
    <property type="entry name" value="rRNA_adenine_dimethylase"/>
</dbReference>
<proteinExistence type="inferred from homology"/>
<keyword evidence="4 7" id="KW-0808">Transferase</keyword>
<keyword evidence="3 7" id="KW-0489">Methyltransferase</keyword>
<dbReference type="Pfam" id="PF00398">
    <property type="entry name" value="RrnaAD"/>
    <property type="match status" value="1"/>
</dbReference>
<keyword evidence="5 7" id="KW-0949">S-adenosyl-L-methionine</keyword>
<evidence type="ECO:0000256" key="2">
    <source>
        <dbReference type="ARBA" id="ARBA00022552"/>
    </source>
</evidence>
<dbReference type="Gene3D" id="3.40.50.150">
    <property type="entry name" value="Vaccinia Virus protein VP39"/>
    <property type="match status" value="1"/>
</dbReference>
<evidence type="ECO:0000256" key="3">
    <source>
        <dbReference type="ARBA" id="ARBA00022603"/>
    </source>
</evidence>
<dbReference type="GO" id="GO:0005737">
    <property type="term" value="C:cytoplasm"/>
    <property type="evidence" value="ECO:0007669"/>
    <property type="project" value="UniProtKB-SubCell"/>
</dbReference>
<feature type="binding site" evidence="7 8">
    <location>
        <position position="10"/>
    </location>
    <ligand>
        <name>S-adenosyl-L-methionine</name>
        <dbReference type="ChEBI" id="CHEBI:59789"/>
    </ligand>
</feature>
<dbReference type="InterPro" id="IPR020596">
    <property type="entry name" value="rRNA_Ade_Mease_Trfase_CS"/>
</dbReference>
<dbReference type="PROSITE" id="PS51689">
    <property type="entry name" value="SAM_RNA_A_N6_MT"/>
    <property type="match status" value="1"/>
</dbReference>
<evidence type="ECO:0000313" key="11">
    <source>
        <dbReference type="Proteomes" id="UP000002457"/>
    </source>
</evidence>
<dbReference type="InterPro" id="IPR029063">
    <property type="entry name" value="SAM-dependent_MTases_sf"/>
</dbReference>